<evidence type="ECO:0000259" key="3">
    <source>
        <dbReference type="Pfam" id="PF04195"/>
    </source>
</evidence>
<feature type="coiled-coil region" evidence="1">
    <location>
        <begin position="598"/>
        <end position="625"/>
    </location>
</feature>
<gene>
    <name evidence="4" type="ORF">Tci_046190</name>
</gene>
<comment type="caution">
    <text evidence="4">The sequence shown here is derived from an EMBL/GenBank/DDBJ whole genome shotgun (WGS) entry which is preliminary data.</text>
</comment>
<accession>A0A6L2MN83</accession>
<reference evidence="4" key="1">
    <citation type="journal article" date="2019" name="Sci. Rep.">
        <title>Draft genome of Tanacetum cinerariifolium, the natural source of mosquito coil.</title>
        <authorList>
            <person name="Yamashiro T."/>
            <person name="Shiraishi A."/>
            <person name="Satake H."/>
            <person name="Nakayama K."/>
        </authorList>
    </citation>
    <scope>NUCLEOTIDE SEQUENCE</scope>
</reference>
<sequence>MGMLGEVCGIDLVRCRCKGWCLGTKGVQGNFGGKIGYWSVRLGARLKADEELTQRLQAKERDKYTNVDQVKILVDLINQRKRYFAAKRAKERRNKPMTQAQQRTYMSNYIKYMGSYTLKQLKKMSFNEIKELFEATMRNINDFVPMESEDDKVVPKLAEARSLKRDAEEELEHEESEKQKTSEASGSAQEQPGMNVEPLQTKYSIIDWEIYTEYTRKYWKIIKVGNHTEVYQFFEDMLKIFNKDDLVMLWSLVKERFSSTKPTDDKEKVLWVELKRLFEHDTEDELWELHKYMHDPLTWRLYDTCGVYHVFIEKGMDIFMLIEKEYPLSKGLMTVMLVNKLLVDQHSEMANEPSELSQLVVDYDIPQNVRVMLLKRNQTIFDAPLGYVRLYTHFFTLSNLRIPLPKFICEVLNYFKVHISHFNPFELAKLTTFATMCKVYGEMDFRSFMIERIDGEFHFSSEGDDALSNKDEVILIDCSITDKAKNHKVGTSSKVAGKRKQTTTKSSGIETRQKTHKVPPQESKASGDPSDPLDVDSDPDNHGKFITPHVSCFEASVTYDVIWEREKEKDKARVNKLHGEYSRLVLEEKKWINYDQNLATLYSKVEGLENKRERLRKSETQLFDKIGLLVARLVKTALVHGRCLAFEEVAARKDPFKLEKMFGYRPLLKREFDLACDNLATASYPFLAKAIADPYAPLEVLLSKKPKSLHAKPALSQSKSKPLPLTWMVTSWESTKREKYLIFMFTAILRPSNNDLYFASLLVVLNSNLKAYVYSFPSGLTSIRLTIEPAELDASLVHSFYMASAFGSSFAALRTSLLLSVKAARYITKTSPLIGANGSDLLAPFERNLLRDANFPLRLCISLSVFCGFRLIIALTFEGLALIPCLVMRCPKNGPSSTPKEHLLGLSFMLMDWSLSKISWMSINMSSSEALLITISST</sequence>
<dbReference type="EMBL" id="BKCJ010006844">
    <property type="protein sequence ID" value="GEU74212.1"/>
    <property type="molecule type" value="Genomic_DNA"/>
</dbReference>
<proteinExistence type="predicted"/>
<keyword evidence="1" id="KW-0175">Coiled coil</keyword>
<feature type="domain" description="Transposase (putative) gypsy type" evidence="3">
    <location>
        <begin position="395"/>
        <end position="441"/>
    </location>
</feature>
<protein>
    <recommendedName>
        <fullName evidence="3">Transposase (putative) gypsy type domain-containing protein</fullName>
    </recommendedName>
</protein>
<dbReference type="InterPro" id="IPR007321">
    <property type="entry name" value="Transposase_28"/>
</dbReference>
<feature type="region of interest" description="Disordered" evidence="2">
    <location>
        <begin position="164"/>
        <end position="194"/>
    </location>
</feature>
<evidence type="ECO:0000256" key="2">
    <source>
        <dbReference type="SAM" id="MobiDB-lite"/>
    </source>
</evidence>
<feature type="region of interest" description="Disordered" evidence="2">
    <location>
        <begin position="489"/>
        <end position="541"/>
    </location>
</feature>
<evidence type="ECO:0000313" key="4">
    <source>
        <dbReference type="EMBL" id="GEU74212.1"/>
    </source>
</evidence>
<dbReference type="AlphaFoldDB" id="A0A6L2MN83"/>
<evidence type="ECO:0000256" key="1">
    <source>
        <dbReference type="SAM" id="Coils"/>
    </source>
</evidence>
<organism evidence="4">
    <name type="scientific">Tanacetum cinerariifolium</name>
    <name type="common">Dalmatian daisy</name>
    <name type="synonym">Chrysanthemum cinerariifolium</name>
    <dbReference type="NCBI Taxonomy" id="118510"/>
    <lineage>
        <taxon>Eukaryota</taxon>
        <taxon>Viridiplantae</taxon>
        <taxon>Streptophyta</taxon>
        <taxon>Embryophyta</taxon>
        <taxon>Tracheophyta</taxon>
        <taxon>Spermatophyta</taxon>
        <taxon>Magnoliopsida</taxon>
        <taxon>eudicotyledons</taxon>
        <taxon>Gunneridae</taxon>
        <taxon>Pentapetalae</taxon>
        <taxon>asterids</taxon>
        <taxon>campanulids</taxon>
        <taxon>Asterales</taxon>
        <taxon>Asteraceae</taxon>
        <taxon>Asteroideae</taxon>
        <taxon>Anthemideae</taxon>
        <taxon>Anthemidinae</taxon>
        <taxon>Tanacetum</taxon>
    </lineage>
</organism>
<feature type="compositionally biased region" description="Polar residues" evidence="2">
    <location>
        <begin position="182"/>
        <end position="192"/>
    </location>
</feature>
<dbReference type="Pfam" id="PF04195">
    <property type="entry name" value="Transposase_28"/>
    <property type="match status" value="1"/>
</dbReference>
<name>A0A6L2MN83_TANCI</name>